<dbReference type="RefSeq" id="WP_118967862.1">
    <property type="nucleotide sequence ID" value="NZ_QHCT01000001.1"/>
</dbReference>
<reference evidence="3" key="1">
    <citation type="submission" date="2018-05" db="EMBL/GenBank/DDBJ databases">
        <title>Leptospira yasudae sp. nov. and Leptospira stimsonii sp. nov., two pathogenic species of the genus Leptospira isolated from environmental sources.</title>
        <authorList>
            <person name="Casanovas-Massana A."/>
            <person name="Hamond C."/>
            <person name="Santos L.A."/>
            <person name="Hacker K.P."/>
            <person name="Balassiano I."/>
            <person name="Medeiros M.A."/>
            <person name="Reis M.G."/>
            <person name="Ko A.I."/>
            <person name="Wunder E.A."/>
        </authorList>
    </citation>
    <scope>NUCLEOTIDE SEQUENCE [LARGE SCALE GENOMIC DNA]</scope>
    <source>
        <strain evidence="3">Yale</strain>
    </source>
</reference>
<accession>A0A396ZH23</accession>
<keyword evidence="1" id="KW-0732">Signal</keyword>
<dbReference type="OrthoDB" id="346146at2"/>
<proteinExistence type="predicted"/>
<protein>
    <submittedName>
        <fullName evidence="2">Uncharacterized protein</fullName>
    </submittedName>
</protein>
<name>A0A396ZH23_9LEPT</name>
<gene>
    <name evidence="2" type="ORF">DLM75_07945</name>
</gene>
<comment type="caution">
    <text evidence="2">The sequence shown here is derived from an EMBL/GenBank/DDBJ whole genome shotgun (WGS) entry which is preliminary data.</text>
</comment>
<evidence type="ECO:0000313" key="3">
    <source>
        <dbReference type="Proteomes" id="UP000265798"/>
    </source>
</evidence>
<feature type="signal peptide" evidence="1">
    <location>
        <begin position="1"/>
        <end position="33"/>
    </location>
</feature>
<sequence>MGKTLSIPLGKEKNRLRFLLSFLFLLLSHSSRAETHSKEGSPRDLNPFLFSARSNSSFALGFWTEAKKETLPSYGFKLSLPILPENPRHLWKWNLLSEKERNPEQENRWFYRTFSGLEYSYLPPENRFRLSFFAGWERAEIDLFVFGTRLEFFEKQGIQVFGKRGGNFESVSILLHSPREKEFTLFLGASRSWNGAQTEDRFSLGVDFSWENLQLSAFGNETKDKQHSISSIFEFRNIFAQRKVLPKKETGFKNVQNRNQYHSLSKISLGVQELLSAGFSLDSSLRISRESYLSREAFFEFVESLPEKEKNRVLAILRKRNPSEKKEKR</sequence>
<evidence type="ECO:0000256" key="1">
    <source>
        <dbReference type="SAM" id="SignalP"/>
    </source>
</evidence>
<feature type="chain" id="PRO_5017329917" evidence="1">
    <location>
        <begin position="34"/>
        <end position="329"/>
    </location>
</feature>
<dbReference type="EMBL" id="QHCT01000001">
    <property type="protein sequence ID" value="RHX93067.1"/>
    <property type="molecule type" value="Genomic_DNA"/>
</dbReference>
<evidence type="ECO:0000313" key="2">
    <source>
        <dbReference type="EMBL" id="RHX93067.1"/>
    </source>
</evidence>
<organism evidence="2 3">
    <name type="scientific">Leptospira stimsonii</name>
    <dbReference type="NCBI Taxonomy" id="2202203"/>
    <lineage>
        <taxon>Bacteria</taxon>
        <taxon>Pseudomonadati</taxon>
        <taxon>Spirochaetota</taxon>
        <taxon>Spirochaetia</taxon>
        <taxon>Leptospirales</taxon>
        <taxon>Leptospiraceae</taxon>
        <taxon>Leptospira</taxon>
    </lineage>
</organism>
<dbReference type="AlphaFoldDB" id="A0A396ZH23"/>
<dbReference type="Proteomes" id="UP000265798">
    <property type="component" value="Unassembled WGS sequence"/>
</dbReference>